<dbReference type="PROSITE" id="PS00747">
    <property type="entry name" value="GLUTR"/>
    <property type="match status" value="1"/>
</dbReference>
<dbReference type="Gene3D" id="3.40.50.720">
    <property type="entry name" value="NAD(P)-binding Rossmann-like Domain"/>
    <property type="match status" value="1"/>
</dbReference>
<evidence type="ECO:0000256" key="4">
    <source>
        <dbReference type="ARBA" id="ARBA00022857"/>
    </source>
</evidence>
<evidence type="ECO:0000313" key="14">
    <source>
        <dbReference type="Proteomes" id="UP001382727"/>
    </source>
</evidence>
<keyword evidence="6 8" id="KW-0627">Porphyrin biosynthesis</keyword>
<dbReference type="EMBL" id="CP144913">
    <property type="protein sequence ID" value="WXB75770.1"/>
    <property type="molecule type" value="Genomic_DNA"/>
</dbReference>
<comment type="subunit">
    <text evidence="8">Homodimer.</text>
</comment>
<feature type="domain" description="Tetrapyrrole biosynthesis glutamyl-tRNA reductase dimerisation" evidence="10">
    <location>
        <begin position="318"/>
        <end position="417"/>
    </location>
</feature>
<gene>
    <name evidence="8" type="primary">hemA</name>
    <name evidence="13" type="ORF">V1351_12535</name>
</gene>
<dbReference type="InterPro" id="IPR018214">
    <property type="entry name" value="GluRdtase_CS"/>
</dbReference>
<dbReference type="Gene3D" id="3.30.460.30">
    <property type="entry name" value="Glutamyl-tRNA reductase, N-terminal domain"/>
    <property type="match status" value="1"/>
</dbReference>
<dbReference type="PIRSF" id="PIRSF000445">
    <property type="entry name" value="4pyrrol_synth_GluRdtase"/>
    <property type="match status" value="1"/>
</dbReference>
<keyword evidence="5 8" id="KW-0560">Oxidoreductase</keyword>
<dbReference type="CDD" id="cd05213">
    <property type="entry name" value="NAD_bind_Glutamyl_tRNA_reduct"/>
    <property type="match status" value="1"/>
</dbReference>
<organism evidence="13 14">
    <name type="scientific">Janibacter alittae</name>
    <dbReference type="NCBI Taxonomy" id="3115209"/>
    <lineage>
        <taxon>Bacteria</taxon>
        <taxon>Bacillati</taxon>
        <taxon>Actinomycetota</taxon>
        <taxon>Actinomycetes</taxon>
        <taxon>Micrococcales</taxon>
        <taxon>Intrasporangiaceae</taxon>
        <taxon>Janibacter</taxon>
    </lineage>
</organism>
<evidence type="ECO:0000256" key="6">
    <source>
        <dbReference type="ARBA" id="ARBA00023244"/>
    </source>
</evidence>
<dbReference type="InterPro" id="IPR036453">
    <property type="entry name" value="GluRdtase_dimer_dom_sf"/>
</dbReference>
<sequence>MSLLSFGFNHRRTPISVLERAALDDASIGAVIATAQASPDISEHLVIATCNRTEVYAEVSAFHGAVADLTEALTSSTSITHDDLKEHLDLHYGDAAVAHVFNVAAGLDSMAVGESQILGQLRDALARGQSEGHVGSHLNSLVQQALRTGKQVHSETGLDEVSRSLVTAGLDSVEEHVGPLSDTHVLVIGAGSMSALAATTAVRRGVARLTVVNRTHERGVALAERLGGRALPTDELGEALAHADVVISCTGSTGLAVTLADVADAQVERAGRKQGFIDLALPHDIAHEVADLSGIVLLGLGELGDMLGADGVVPEVEQARSIVGDAVTRHLGARAASIAAPTVRALREAAQQVVESELARMDQRAPGMSAADREEVGRAVHRIVDKLLHQPTVRAKELAVDGRFGEYEDALRQLFDLHAEGGPL</sequence>
<dbReference type="InterPro" id="IPR000343">
    <property type="entry name" value="4pyrrol_synth_GluRdtase"/>
</dbReference>
<proteinExistence type="inferred from homology"/>
<comment type="function">
    <text evidence="8">Catalyzes the NADPH-dependent reduction of glutamyl-tRNA(Glu) to glutamate 1-semialdehyde (GSA).</text>
</comment>
<dbReference type="HAMAP" id="MF_00087">
    <property type="entry name" value="Glu_tRNA_reductase"/>
    <property type="match status" value="1"/>
</dbReference>
<evidence type="ECO:0000256" key="7">
    <source>
        <dbReference type="ARBA" id="ARBA00047464"/>
    </source>
</evidence>
<dbReference type="EC" id="1.2.1.70" evidence="3 8"/>
<comment type="similarity">
    <text evidence="2 8 9">Belongs to the glutamyl-tRNA reductase family.</text>
</comment>
<dbReference type="GO" id="GO:0008883">
    <property type="term" value="F:glutamyl-tRNA reductase activity"/>
    <property type="evidence" value="ECO:0007669"/>
    <property type="project" value="UniProtKB-EC"/>
</dbReference>
<feature type="active site" description="Nucleophile" evidence="8">
    <location>
        <position position="50"/>
    </location>
</feature>
<evidence type="ECO:0000256" key="9">
    <source>
        <dbReference type="RuleBase" id="RU000584"/>
    </source>
</evidence>
<dbReference type="SUPFAM" id="SSF69742">
    <property type="entry name" value="Glutamyl tRNA-reductase catalytic, N-terminal domain"/>
    <property type="match status" value="1"/>
</dbReference>
<dbReference type="SUPFAM" id="SSF51735">
    <property type="entry name" value="NAD(P)-binding Rossmann-fold domains"/>
    <property type="match status" value="1"/>
</dbReference>
<evidence type="ECO:0000313" key="13">
    <source>
        <dbReference type="EMBL" id="WXB75770.1"/>
    </source>
</evidence>
<evidence type="ECO:0000256" key="8">
    <source>
        <dbReference type="HAMAP-Rule" id="MF_00087"/>
    </source>
</evidence>
<dbReference type="InterPro" id="IPR006151">
    <property type="entry name" value="Shikm_DH/Glu-tRNA_Rdtase"/>
</dbReference>
<dbReference type="SUPFAM" id="SSF69075">
    <property type="entry name" value="Glutamyl tRNA-reductase dimerization domain"/>
    <property type="match status" value="1"/>
</dbReference>
<comment type="pathway">
    <text evidence="1 8 9">Porphyrin-containing compound metabolism; protoporphyrin-IX biosynthesis; 5-aminolevulinate from L-glutamyl-tRNA(Glu): step 1/2.</text>
</comment>
<dbReference type="Proteomes" id="UP001382727">
    <property type="component" value="Chromosome"/>
</dbReference>
<dbReference type="InterPro" id="IPR036343">
    <property type="entry name" value="GluRdtase_N_sf"/>
</dbReference>
<feature type="domain" description="Quinate/shikimate 5-dehydrogenase/glutamyl-tRNA reductase" evidence="11">
    <location>
        <begin position="174"/>
        <end position="303"/>
    </location>
</feature>
<feature type="binding site" evidence="8">
    <location>
        <begin position="189"/>
        <end position="194"/>
    </location>
    <ligand>
        <name>NADP(+)</name>
        <dbReference type="ChEBI" id="CHEBI:58349"/>
    </ligand>
</feature>
<evidence type="ECO:0000256" key="1">
    <source>
        <dbReference type="ARBA" id="ARBA00005059"/>
    </source>
</evidence>
<keyword evidence="14" id="KW-1185">Reference proteome</keyword>
<evidence type="ECO:0000259" key="12">
    <source>
        <dbReference type="Pfam" id="PF05201"/>
    </source>
</evidence>
<evidence type="ECO:0000256" key="5">
    <source>
        <dbReference type="ARBA" id="ARBA00023002"/>
    </source>
</evidence>
<dbReference type="InterPro" id="IPR015895">
    <property type="entry name" value="4pyrrol_synth_GluRdtase_N"/>
</dbReference>
<dbReference type="Pfam" id="PF01488">
    <property type="entry name" value="Shikimate_DH"/>
    <property type="match status" value="1"/>
</dbReference>
<name>A0ABZ2MFQ2_9MICO</name>
<reference evidence="13 14" key="1">
    <citation type="submission" date="2024-02" db="EMBL/GenBank/DDBJ databases">
        <title>Janibacter sp. nov., isolated from gut of marine sandworm.</title>
        <authorList>
            <person name="Kim B."/>
            <person name="Jun M.O."/>
            <person name="Shin N.-R."/>
        </authorList>
    </citation>
    <scope>NUCLEOTIDE SEQUENCE [LARGE SCALE GENOMIC DNA]</scope>
    <source>
        <strain evidence="13 14">A1S7</strain>
    </source>
</reference>
<dbReference type="NCBIfam" id="TIGR01035">
    <property type="entry name" value="hemA"/>
    <property type="match status" value="1"/>
</dbReference>
<feature type="site" description="Important for activity" evidence="8">
    <location>
        <position position="99"/>
    </location>
</feature>
<evidence type="ECO:0000259" key="11">
    <source>
        <dbReference type="Pfam" id="PF01488"/>
    </source>
</evidence>
<evidence type="ECO:0000256" key="3">
    <source>
        <dbReference type="ARBA" id="ARBA00012970"/>
    </source>
</evidence>
<dbReference type="InterPro" id="IPR036291">
    <property type="entry name" value="NAD(P)-bd_dom_sf"/>
</dbReference>
<dbReference type="InterPro" id="IPR015896">
    <property type="entry name" value="4pyrrol_synth_GluRdtase_dimer"/>
</dbReference>
<accession>A0ABZ2MFQ2</accession>
<feature type="binding site" evidence="8">
    <location>
        <position position="120"/>
    </location>
    <ligand>
        <name>substrate</name>
    </ligand>
</feature>
<dbReference type="PANTHER" id="PTHR43013:SF1">
    <property type="entry name" value="GLUTAMYL-TRNA REDUCTASE"/>
    <property type="match status" value="1"/>
</dbReference>
<comment type="domain">
    <text evidence="8">Possesses an unusual extended V-shaped dimeric structure with each monomer consisting of three distinct domains arranged along a curved 'spinal' alpha-helix. The N-terminal catalytic domain specifically recognizes the glutamate moiety of the substrate. The second domain is the NADPH-binding domain, and the third C-terminal domain is responsible for dimerization.</text>
</comment>
<comment type="miscellaneous">
    <text evidence="8">During catalysis, the active site Cys acts as a nucleophile attacking the alpha-carbonyl group of tRNA-bound glutamate with the formation of a thioester intermediate between enzyme and glutamate, and the concomitant release of tRNA(Glu). The thioester intermediate is finally reduced by direct hydride transfer from NADPH, to form the product GSA.</text>
</comment>
<keyword evidence="4 8" id="KW-0521">NADP</keyword>
<evidence type="ECO:0000256" key="2">
    <source>
        <dbReference type="ARBA" id="ARBA00005916"/>
    </source>
</evidence>
<protein>
    <recommendedName>
        <fullName evidence="3 8">Glutamyl-tRNA reductase</fullName>
        <shortName evidence="8">GluTR</shortName>
        <ecNumber evidence="3 8">1.2.1.70</ecNumber>
    </recommendedName>
</protein>
<dbReference type="RefSeq" id="WP_338748540.1">
    <property type="nucleotide sequence ID" value="NZ_CP144913.1"/>
</dbReference>
<evidence type="ECO:0000259" key="10">
    <source>
        <dbReference type="Pfam" id="PF00745"/>
    </source>
</evidence>
<dbReference type="NCBIfam" id="NF000744">
    <property type="entry name" value="PRK00045.1-3"/>
    <property type="match status" value="1"/>
</dbReference>
<comment type="catalytic activity">
    <reaction evidence="7 8 9">
        <text>(S)-4-amino-5-oxopentanoate + tRNA(Glu) + NADP(+) = L-glutamyl-tRNA(Glu) + NADPH + H(+)</text>
        <dbReference type="Rhea" id="RHEA:12344"/>
        <dbReference type="Rhea" id="RHEA-COMP:9663"/>
        <dbReference type="Rhea" id="RHEA-COMP:9680"/>
        <dbReference type="ChEBI" id="CHEBI:15378"/>
        <dbReference type="ChEBI" id="CHEBI:57501"/>
        <dbReference type="ChEBI" id="CHEBI:57783"/>
        <dbReference type="ChEBI" id="CHEBI:58349"/>
        <dbReference type="ChEBI" id="CHEBI:78442"/>
        <dbReference type="ChEBI" id="CHEBI:78520"/>
        <dbReference type="EC" id="1.2.1.70"/>
    </reaction>
</comment>
<feature type="binding site" evidence="8">
    <location>
        <begin position="49"/>
        <end position="52"/>
    </location>
    <ligand>
        <name>substrate</name>
    </ligand>
</feature>
<dbReference type="PANTHER" id="PTHR43013">
    <property type="entry name" value="GLUTAMYL-TRNA REDUCTASE"/>
    <property type="match status" value="1"/>
</dbReference>
<feature type="binding site" evidence="8">
    <location>
        <position position="109"/>
    </location>
    <ligand>
        <name>substrate</name>
    </ligand>
</feature>
<dbReference type="Pfam" id="PF00745">
    <property type="entry name" value="GlutR_dimer"/>
    <property type="match status" value="1"/>
</dbReference>
<feature type="binding site" evidence="8">
    <location>
        <begin position="114"/>
        <end position="116"/>
    </location>
    <ligand>
        <name>substrate</name>
    </ligand>
</feature>
<dbReference type="Pfam" id="PF05201">
    <property type="entry name" value="GlutR_N"/>
    <property type="match status" value="1"/>
</dbReference>
<feature type="domain" description="Glutamyl-tRNA reductase N-terminal" evidence="12">
    <location>
        <begin position="7"/>
        <end position="156"/>
    </location>
</feature>